<protein>
    <submittedName>
        <fullName evidence="3">Microtubule-associated protein 9 isoform X1</fullName>
    </submittedName>
</protein>
<dbReference type="InParanoid" id="A0A6P7X291"/>
<feature type="region of interest" description="Disordered" evidence="1">
    <location>
        <begin position="644"/>
        <end position="677"/>
    </location>
</feature>
<feature type="region of interest" description="Disordered" evidence="1">
    <location>
        <begin position="526"/>
        <end position="583"/>
    </location>
</feature>
<dbReference type="GO" id="GO:0000281">
    <property type="term" value="P:mitotic cytokinesis"/>
    <property type="evidence" value="ECO:0007669"/>
    <property type="project" value="InterPro"/>
</dbReference>
<dbReference type="GO" id="GO:1902412">
    <property type="term" value="P:regulation of mitotic cytokinesis"/>
    <property type="evidence" value="ECO:0007669"/>
    <property type="project" value="TreeGrafter"/>
</dbReference>
<keyword evidence="2" id="KW-1185">Reference proteome</keyword>
<dbReference type="CTD" id="79884"/>
<feature type="compositionally biased region" description="Basic and acidic residues" evidence="1">
    <location>
        <begin position="89"/>
        <end position="102"/>
    </location>
</feature>
<dbReference type="GO" id="GO:0090307">
    <property type="term" value="P:mitotic spindle assembly"/>
    <property type="evidence" value="ECO:0007669"/>
    <property type="project" value="TreeGrafter"/>
</dbReference>
<evidence type="ECO:0000313" key="3">
    <source>
        <dbReference type="RefSeq" id="XP_030047476.1"/>
    </source>
</evidence>
<dbReference type="GO" id="GO:0000235">
    <property type="term" value="C:astral microtubule"/>
    <property type="evidence" value="ECO:0007669"/>
    <property type="project" value="TreeGrafter"/>
</dbReference>
<evidence type="ECO:0000256" key="1">
    <source>
        <dbReference type="SAM" id="MobiDB-lite"/>
    </source>
</evidence>
<feature type="region of interest" description="Disordered" evidence="1">
    <location>
        <begin position="596"/>
        <end position="629"/>
    </location>
</feature>
<dbReference type="PANTHER" id="PTHR14739">
    <property type="entry name" value="MICROTUBULE-ASSOCIATED PROTEIN 9"/>
    <property type="match status" value="1"/>
</dbReference>
<accession>A0A6P7X291</accession>
<dbReference type="GeneID" id="115461640"/>
<name>A0A6P7X291_9AMPH</name>
<dbReference type="Proteomes" id="UP000515156">
    <property type="component" value="Chromosome 2"/>
</dbReference>
<sequence>MSDDEDFSSLLAYTKSPKASKRSTFQDELQKAIAARVARQQATEEPEIPEYFDYSDEFEESDDDEFLKDARTGKAVYNNFQLSEDEDEELRKESFMKSKSPSDSKGSNGLEYSTEKGLTVNRCRVEGGPSSPEQQKEWKTVTQEEVVVRPVPIPRSRDLRTRSTPPVEGTVFSTLDETFIPTPHQRTMLRKNSPIEEKDATRTEDRVYNVHSFSVSAPSSLTRLNDRLSVSEKKSLSESFSSEDLQLSSPPSVVLNSKHIIASTDDISGDSILTAYVEEPYAKDLEWQENEAHNDQMKLSGNRSPSVLELMMSAVYEKSKLQEKCLDDLDGEVNESFQRAQTVTPKAKQRVEHFIDFPVKEIFQDKYEQNKIDQKTMKNETVKNKEKVEINNMKNKDILERMTSPSTRIIKSAQSTKTTGVSKSSSVKSRYLGTLMVLDNKQLEKSASDLEEADALRATVYQDWLEKKRIFLQELHKIKRKEEEKEKEKKIKDGGTKKDEALASFKSWKAMKAKELQKSLWKLKDEEDRRRKEMEELSEKREQSKKAFDKWREDKEDVIREKSKKERQAEIKKKRKEQECFAEKKKANISAIKKWNEKKEDALKQRKKDKLQEKLRQDREKAEKEEKEKKALEVYERWLENKERREISKKQKKLQVILEDEPPPPWSPPSTTVPVRK</sequence>
<dbReference type="InterPro" id="IPR026106">
    <property type="entry name" value="MAP9"/>
</dbReference>
<dbReference type="GO" id="GO:0008017">
    <property type="term" value="F:microtubule binding"/>
    <property type="evidence" value="ECO:0007669"/>
    <property type="project" value="TreeGrafter"/>
</dbReference>
<evidence type="ECO:0000313" key="2">
    <source>
        <dbReference type="Proteomes" id="UP000515156"/>
    </source>
</evidence>
<dbReference type="RefSeq" id="XP_030047476.1">
    <property type="nucleotide sequence ID" value="XM_030191616.1"/>
</dbReference>
<reference evidence="3" key="1">
    <citation type="submission" date="2025-08" db="UniProtKB">
        <authorList>
            <consortium name="RefSeq"/>
        </authorList>
    </citation>
    <scope>IDENTIFICATION</scope>
</reference>
<gene>
    <name evidence="3" type="primary">MAP9</name>
</gene>
<proteinExistence type="predicted"/>
<dbReference type="FunCoup" id="A0A6P7X291">
    <property type="interactions" value="431"/>
</dbReference>
<dbReference type="KEGG" id="muo:115461640"/>
<dbReference type="AlphaFoldDB" id="A0A6P7X291"/>
<organism evidence="2 3">
    <name type="scientific">Microcaecilia unicolor</name>
    <dbReference type="NCBI Taxonomy" id="1415580"/>
    <lineage>
        <taxon>Eukaryota</taxon>
        <taxon>Metazoa</taxon>
        <taxon>Chordata</taxon>
        <taxon>Craniata</taxon>
        <taxon>Vertebrata</taxon>
        <taxon>Euteleostomi</taxon>
        <taxon>Amphibia</taxon>
        <taxon>Gymnophiona</taxon>
        <taxon>Siphonopidae</taxon>
        <taxon>Microcaecilia</taxon>
    </lineage>
</organism>
<dbReference type="PANTHER" id="PTHR14739:SF9">
    <property type="entry name" value="MICROTUBULE-ASSOCIATED PROTEIN 9"/>
    <property type="match status" value="1"/>
</dbReference>
<dbReference type="OrthoDB" id="8956542at2759"/>
<feature type="region of interest" description="Disordered" evidence="1">
    <location>
        <begin position="79"/>
        <end position="142"/>
    </location>
</feature>